<feature type="domain" description="Epoxide hydrolase N-terminal" evidence="4">
    <location>
        <begin position="5"/>
        <end position="110"/>
    </location>
</feature>
<evidence type="ECO:0000256" key="3">
    <source>
        <dbReference type="ARBA" id="ARBA00022801"/>
    </source>
</evidence>
<dbReference type="EMBL" id="FNIX01000011">
    <property type="protein sequence ID" value="SDP62594.1"/>
    <property type="molecule type" value="Genomic_DNA"/>
</dbReference>
<name>A0A1H0U8U4_9PSEU</name>
<dbReference type="InterPro" id="IPR016292">
    <property type="entry name" value="Epoxide_hydrolase"/>
</dbReference>
<reference evidence="6" key="1">
    <citation type="submission" date="2016-10" db="EMBL/GenBank/DDBJ databases">
        <authorList>
            <person name="Varghese N."/>
            <person name="Submissions S."/>
        </authorList>
    </citation>
    <scope>NUCLEOTIDE SEQUENCE [LARGE SCALE GENOMIC DNA]</scope>
    <source>
        <strain evidence="6">CGMCC 4.6609</strain>
    </source>
</reference>
<dbReference type="PRINTS" id="PR00412">
    <property type="entry name" value="EPOXHYDRLASE"/>
</dbReference>
<dbReference type="InterPro" id="IPR000639">
    <property type="entry name" value="Epox_hydrolase-like"/>
</dbReference>
<evidence type="ECO:0000256" key="1">
    <source>
        <dbReference type="ARBA" id="ARBA00010088"/>
    </source>
</evidence>
<dbReference type="PANTHER" id="PTHR21661:SF35">
    <property type="entry name" value="EPOXIDE HYDROLASE"/>
    <property type="match status" value="1"/>
</dbReference>
<evidence type="ECO:0000313" key="5">
    <source>
        <dbReference type="EMBL" id="SDP62594.1"/>
    </source>
</evidence>
<proteinExistence type="inferred from homology"/>
<sequence length="373" mass="41914">MSQKIEPYTVSVAQSALDDLKERLVRTRWPDAETVDDWSQGPPLAYLTELADHWANAYDWRVVERRLNSLPQFRTTIDGVGIHFLHVRSPHPSATPILLTHGWPSASVEFLDIIDLLTDPEDPADAFDVVCPSLPGHGFSDRPATTGWTVQHIAEAWAELMSRLGYERYVAHGGDWGSWVSAALGTADPEHLAGIHLTMPLARPPQEQVELDERDQRAMARMQAFGKNRSGYAAIQSSRPQALGYGLSDSPAALLAWIVDRFWEWAGHDNDLEQAVPKDKLLDIVSTYWLTGTGTSSARLFWESFDKEPMNPTDVPTGASVFPNDAWLPRAWARTRFTDLRYWRDLPEGGHFPALERPVELAAELRAFLRVLD</sequence>
<dbReference type="GO" id="GO:0004301">
    <property type="term" value="F:epoxide hydrolase activity"/>
    <property type="evidence" value="ECO:0007669"/>
    <property type="project" value="TreeGrafter"/>
</dbReference>
<gene>
    <name evidence="5" type="ORF">SAMN05421507_111190</name>
</gene>
<dbReference type="OrthoDB" id="27092at2"/>
<dbReference type="GO" id="GO:0097176">
    <property type="term" value="P:epoxide metabolic process"/>
    <property type="evidence" value="ECO:0007669"/>
    <property type="project" value="TreeGrafter"/>
</dbReference>
<keyword evidence="6" id="KW-1185">Reference proteome</keyword>
<dbReference type="AlphaFoldDB" id="A0A1H0U8U4"/>
<dbReference type="InterPro" id="IPR010497">
    <property type="entry name" value="Epoxide_hydro_N"/>
</dbReference>
<dbReference type="RefSeq" id="WP_090100699.1">
    <property type="nucleotide sequence ID" value="NZ_FNIX01000011.1"/>
</dbReference>
<dbReference type="Gene3D" id="3.40.50.1820">
    <property type="entry name" value="alpha/beta hydrolase"/>
    <property type="match status" value="1"/>
</dbReference>
<dbReference type="SUPFAM" id="SSF53474">
    <property type="entry name" value="alpha/beta-Hydrolases"/>
    <property type="match status" value="1"/>
</dbReference>
<keyword evidence="2" id="KW-0058">Aromatic hydrocarbons catabolism</keyword>
<dbReference type="InterPro" id="IPR029058">
    <property type="entry name" value="AB_hydrolase_fold"/>
</dbReference>
<organism evidence="5 6">
    <name type="scientific">Lentzea jiangxiensis</name>
    <dbReference type="NCBI Taxonomy" id="641025"/>
    <lineage>
        <taxon>Bacteria</taxon>
        <taxon>Bacillati</taxon>
        <taxon>Actinomycetota</taxon>
        <taxon>Actinomycetes</taxon>
        <taxon>Pseudonocardiales</taxon>
        <taxon>Pseudonocardiaceae</taxon>
        <taxon>Lentzea</taxon>
    </lineage>
</organism>
<dbReference type="Pfam" id="PF06441">
    <property type="entry name" value="EHN"/>
    <property type="match status" value="1"/>
</dbReference>
<evidence type="ECO:0000259" key="4">
    <source>
        <dbReference type="Pfam" id="PF06441"/>
    </source>
</evidence>
<keyword evidence="3" id="KW-0378">Hydrolase</keyword>
<evidence type="ECO:0000313" key="6">
    <source>
        <dbReference type="Proteomes" id="UP000199691"/>
    </source>
</evidence>
<protein>
    <submittedName>
        <fullName evidence="5">Pimeloyl-ACP methyl ester carboxylesterase</fullName>
    </submittedName>
</protein>
<dbReference type="PIRSF" id="PIRSF001112">
    <property type="entry name" value="Epoxide_hydrolase"/>
    <property type="match status" value="1"/>
</dbReference>
<evidence type="ECO:0000256" key="2">
    <source>
        <dbReference type="ARBA" id="ARBA00022797"/>
    </source>
</evidence>
<dbReference type="PANTHER" id="PTHR21661">
    <property type="entry name" value="EPOXIDE HYDROLASE 1-RELATED"/>
    <property type="match status" value="1"/>
</dbReference>
<comment type="similarity">
    <text evidence="1">Belongs to the peptidase S33 family.</text>
</comment>
<dbReference type="STRING" id="641025.SAMN05421507_111190"/>
<accession>A0A1H0U8U4</accession>
<dbReference type="Proteomes" id="UP000199691">
    <property type="component" value="Unassembled WGS sequence"/>
</dbReference>